<sequence length="68" mass="8148">MEIGQTGQCEILVQKLQYKKKKVIETLKFFYKHRRFKFFLLPHPNPSYAIDLMSLFVMIVNDIKSIIQ</sequence>
<comment type="caution">
    <text evidence="1">The sequence shown here is derived from an EMBL/GenBank/DDBJ whole genome shotgun (WGS) entry which is preliminary data.</text>
</comment>
<reference evidence="1 2" key="1">
    <citation type="journal article" date="2018" name="Sci. Rep.">
        <title>Genomic signatures of local adaptation to the degree of environmental predictability in rotifers.</title>
        <authorList>
            <person name="Franch-Gras L."/>
            <person name="Hahn C."/>
            <person name="Garcia-Roger E.M."/>
            <person name="Carmona M.J."/>
            <person name="Serra M."/>
            <person name="Gomez A."/>
        </authorList>
    </citation>
    <scope>NUCLEOTIDE SEQUENCE [LARGE SCALE GENOMIC DNA]</scope>
    <source>
        <strain evidence="1">HYR1</strain>
    </source>
</reference>
<dbReference type="EMBL" id="REGN01004088">
    <property type="protein sequence ID" value="RNA19202.1"/>
    <property type="molecule type" value="Genomic_DNA"/>
</dbReference>
<proteinExistence type="predicted"/>
<organism evidence="1 2">
    <name type="scientific">Brachionus plicatilis</name>
    <name type="common">Marine rotifer</name>
    <name type="synonym">Brachionus muelleri</name>
    <dbReference type="NCBI Taxonomy" id="10195"/>
    <lineage>
        <taxon>Eukaryota</taxon>
        <taxon>Metazoa</taxon>
        <taxon>Spiralia</taxon>
        <taxon>Gnathifera</taxon>
        <taxon>Rotifera</taxon>
        <taxon>Eurotatoria</taxon>
        <taxon>Monogononta</taxon>
        <taxon>Pseudotrocha</taxon>
        <taxon>Ploima</taxon>
        <taxon>Brachionidae</taxon>
        <taxon>Brachionus</taxon>
    </lineage>
</organism>
<protein>
    <submittedName>
        <fullName evidence="1">Uncharacterized protein</fullName>
    </submittedName>
</protein>
<accession>A0A3M7R6F4</accession>
<dbReference type="AlphaFoldDB" id="A0A3M7R6F4"/>
<evidence type="ECO:0000313" key="1">
    <source>
        <dbReference type="EMBL" id="RNA19202.1"/>
    </source>
</evidence>
<evidence type="ECO:0000313" key="2">
    <source>
        <dbReference type="Proteomes" id="UP000276133"/>
    </source>
</evidence>
<dbReference type="Proteomes" id="UP000276133">
    <property type="component" value="Unassembled WGS sequence"/>
</dbReference>
<name>A0A3M7R6F4_BRAPC</name>
<keyword evidence="2" id="KW-1185">Reference proteome</keyword>
<gene>
    <name evidence="1" type="ORF">BpHYR1_000257</name>
</gene>